<gene>
    <name evidence="1" type="ORF">UFOPK1722_02027</name>
</gene>
<organism evidence="1">
    <name type="scientific">freshwater metagenome</name>
    <dbReference type="NCBI Taxonomy" id="449393"/>
    <lineage>
        <taxon>unclassified sequences</taxon>
        <taxon>metagenomes</taxon>
        <taxon>ecological metagenomes</taxon>
    </lineage>
</organism>
<name>A0A6J6GA17_9ZZZZ</name>
<dbReference type="AlphaFoldDB" id="A0A6J6GA17"/>
<accession>A0A6J6GA17</accession>
<dbReference type="EMBL" id="CAEZTS010000266">
    <property type="protein sequence ID" value="CAB4598007.1"/>
    <property type="molecule type" value="Genomic_DNA"/>
</dbReference>
<sequence>MSASGCWKKNMYQLRLICARLVTKAMPTALPGGTADMTTLDHRSGRCAAAMLVMIEPQSCPMITARESPPSAPCNPITSSADAAVWNLPSAGTALGAYPRRKGATAR</sequence>
<protein>
    <submittedName>
        <fullName evidence="1">Unannotated protein</fullName>
    </submittedName>
</protein>
<proteinExistence type="predicted"/>
<reference evidence="1" key="1">
    <citation type="submission" date="2020-05" db="EMBL/GenBank/DDBJ databases">
        <authorList>
            <person name="Chiriac C."/>
            <person name="Salcher M."/>
            <person name="Ghai R."/>
            <person name="Kavagutti S V."/>
        </authorList>
    </citation>
    <scope>NUCLEOTIDE SEQUENCE</scope>
</reference>
<evidence type="ECO:0000313" key="1">
    <source>
        <dbReference type="EMBL" id="CAB4598007.1"/>
    </source>
</evidence>